<evidence type="ECO:0000313" key="2">
    <source>
        <dbReference type="Proteomes" id="UP000239576"/>
    </source>
</evidence>
<reference evidence="1 2" key="2">
    <citation type="submission" date="2018-03" db="EMBL/GenBank/DDBJ databases">
        <title>The ancient ancestry and fast evolution of plastids.</title>
        <authorList>
            <person name="Moore K.R."/>
            <person name="Magnabosco C."/>
            <person name="Momper L."/>
            <person name="Gold D.A."/>
            <person name="Bosak T."/>
            <person name="Fournier G.P."/>
        </authorList>
    </citation>
    <scope>NUCLEOTIDE SEQUENCE [LARGE SCALE GENOMIC DNA]</scope>
    <source>
        <strain evidence="1 2">ULC18</strain>
    </source>
</reference>
<name>A0A2T1E1P8_9CYAN</name>
<proteinExistence type="predicted"/>
<protein>
    <submittedName>
        <fullName evidence="1">Uncharacterized protein</fullName>
    </submittedName>
</protein>
<sequence>MGVRVLTDPEKLSESWEADVWAPNLHTAQSMCEAIAGDLTEVINVTQVTKKPTKQGEYKFICWFKAEITNDGSNT</sequence>
<dbReference type="AlphaFoldDB" id="A0A2T1E1P8"/>
<comment type="caution">
    <text evidence="1">The sequence shown here is derived from an EMBL/GenBank/DDBJ whole genome shotgun (WGS) entry which is preliminary data.</text>
</comment>
<keyword evidence="2" id="KW-1185">Reference proteome</keyword>
<accession>A0A2T1E1P8</accession>
<gene>
    <name evidence="1" type="ORF">C7B82_19270</name>
</gene>
<dbReference type="EMBL" id="PVWK01000102">
    <property type="protein sequence ID" value="PSB26647.1"/>
    <property type="molecule type" value="Genomic_DNA"/>
</dbReference>
<organism evidence="1 2">
    <name type="scientific">Stenomitos frigidus ULC18</name>
    <dbReference type="NCBI Taxonomy" id="2107698"/>
    <lineage>
        <taxon>Bacteria</taxon>
        <taxon>Bacillati</taxon>
        <taxon>Cyanobacteriota</taxon>
        <taxon>Cyanophyceae</taxon>
        <taxon>Leptolyngbyales</taxon>
        <taxon>Leptolyngbyaceae</taxon>
        <taxon>Stenomitos</taxon>
    </lineage>
</organism>
<reference evidence="2" key="1">
    <citation type="submission" date="2018-02" db="EMBL/GenBank/DDBJ databases">
        <authorList>
            <person name="Moore K."/>
            <person name="Momper L."/>
        </authorList>
    </citation>
    <scope>NUCLEOTIDE SEQUENCE [LARGE SCALE GENOMIC DNA]</scope>
    <source>
        <strain evidence="2">ULC18</strain>
    </source>
</reference>
<evidence type="ECO:0000313" key="1">
    <source>
        <dbReference type="EMBL" id="PSB26647.1"/>
    </source>
</evidence>
<dbReference type="Proteomes" id="UP000239576">
    <property type="component" value="Unassembled WGS sequence"/>
</dbReference>